<dbReference type="AlphaFoldDB" id="A0A7X2J2P0"/>
<sequence length="81" mass="8683">MCGNSLGGALANSVAVQNPQVKSVTINPALLPPDIVVDDVDSSMITNYFSQYDILDSSLSAGKMDNRVPGNQIEMYHRNPS</sequence>
<accession>A0A7X2J2P0</accession>
<protein>
    <submittedName>
        <fullName evidence="1">Uncharacterized protein</fullName>
    </submittedName>
</protein>
<comment type="caution">
    <text evidence="1">The sequence shown here is derived from an EMBL/GenBank/DDBJ whole genome shotgun (WGS) entry which is preliminary data.</text>
</comment>
<name>A0A7X2J2P0_9BACI</name>
<proteinExistence type="predicted"/>
<organism evidence="1 2">
    <name type="scientific">Metabacillus lacus</name>
    <dbReference type="NCBI Taxonomy" id="1983721"/>
    <lineage>
        <taxon>Bacteria</taxon>
        <taxon>Bacillati</taxon>
        <taxon>Bacillota</taxon>
        <taxon>Bacilli</taxon>
        <taxon>Bacillales</taxon>
        <taxon>Bacillaceae</taxon>
        <taxon>Metabacillus</taxon>
    </lineage>
</organism>
<dbReference type="SUPFAM" id="SSF53474">
    <property type="entry name" value="alpha/beta-Hydrolases"/>
    <property type="match status" value="1"/>
</dbReference>
<dbReference type="InterPro" id="IPR029058">
    <property type="entry name" value="AB_hydrolase_fold"/>
</dbReference>
<dbReference type="EMBL" id="WKKI01000081">
    <property type="protein sequence ID" value="MRX74358.1"/>
    <property type="molecule type" value="Genomic_DNA"/>
</dbReference>
<evidence type="ECO:0000313" key="1">
    <source>
        <dbReference type="EMBL" id="MRX74358.1"/>
    </source>
</evidence>
<gene>
    <name evidence="1" type="ORF">GJU40_19755</name>
</gene>
<dbReference type="Proteomes" id="UP000448867">
    <property type="component" value="Unassembled WGS sequence"/>
</dbReference>
<keyword evidence="2" id="KW-1185">Reference proteome</keyword>
<evidence type="ECO:0000313" key="2">
    <source>
        <dbReference type="Proteomes" id="UP000448867"/>
    </source>
</evidence>
<reference evidence="1 2" key="1">
    <citation type="submission" date="2019-11" db="EMBL/GenBank/DDBJ databases">
        <title>Bacillus lacus genome.</title>
        <authorList>
            <person name="Allen C.J."/>
            <person name="Newman J.D."/>
        </authorList>
    </citation>
    <scope>NUCLEOTIDE SEQUENCE [LARGE SCALE GENOMIC DNA]</scope>
    <source>
        <strain evidence="1 2">KCTC 33946</strain>
    </source>
</reference>